<dbReference type="AlphaFoldDB" id="A0A9X0CJY6"/>
<dbReference type="PRINTS" id="PR00080">
    <property type="entry name" value="SDRFAMILY"/>
</dbReference>
<keyword evidence="4" id="KW-0812">Transmembrane</keyword>
<proteinExistence type="inferred from homology"/>
<dbReference type="PROSITE" id="PS00061">
    <property type="entry name" value="ADH_SHORT"/>
    <property type="match status" value="1"/>
</dbReference>
<dbReference type="InterPro" id="IPR020904">
    <property type="entry name" value="Sc_DH/Rdtase_CS"/>
</dbReference>
<dbReference type="InterPro" id="IPR002347">
    <property type="entry name" value="SDR_fam"/>
</dbReference>
<organism evidence="5 6">
    <name type="scientific">Desmophyllum pertusum</name>
    <dbReference type="NCBI Taxonomy" id="174260"/>
    <lineage>
        <taxon>Eukaryota</taxon>
        <taxon>Metazoa</taxon>
        <taxon>Cnidaria</taxon>
        <taxon>Anthozoa</taxon>
        <taxon>Hexacorallia</taxon>
        <taxon>Scleractinia</taxon>
        <taxon>Caryophylliina</taxon>
        <taxon>Caryophylliidae</taxon>
        <taxon>Desmophyllum</taxon>
    </lineage>
</organism>
<evidence type="ECO:0000313" key="6">
    <source>
        <dbReference type="Proteomes" id="UP001163046"/>
    </source>
</evidence>
<dbReference type="OrthoDB" id="5296at2759"/>
<dbReference type="Proteomes" id="UP001163046">
    <property type="component" value="Unassembled WGS sequence"/>
</dbReference>
<keyword evidence="4" id="KW-0472">Membrane</keyword>
<dbReference type="Pfam" id="PF00106">
    <property type="entry name" value="adh_short"/>
    <property type="match status" value="1"/>
</dbReference>
<dbReference type="PANTHER" id="PTHR43313:SF1">
    <property type="entry name" value="3BETA-HYDROXYSTEROID DEHYDROGENASE DHS-16"/>
    <property type="match status" value="1"/>
</dbReference>
<dbReference type="GO" id="GO:0016491">
    <property type="term" value="F:oxidoreductase activity"/>
    <property type="evidence" value="ECO:0007669"/>
    <property type="project" value="UniProtKB-KW"/>
</dbReference>
<name>A0A9X0CJY6_9CNID</name>
<dbReference type="PRINTS" id="PR00081">
    <property type="entry name" value="GDHRDH"/>
</dbReference>
<keyword evidence="6" id="KW-1185">Reference proteome</keyword>
<sequence length="330" mass="37290">MFVDLLSVVFSFQGALLLIVLVLTLYITFSFLCDGRVSDLEKKAVLITGCDSGFGYELAKKLDAQGLRVFAACLTSEGEAKLASECSRELRTLKLDVTESSDVHNALETVKSRLPPQGLWAVVNNAGIGFPGLIEWQSVEEMKKTVDVNLWGMVSVTKAFLPLLKRTKGRVVNVASSWGRVSIPGASAYCISKFGVEAFSDSLRNEMRHFGITVHVIEPGMFKTNIIEPKKNVQYLERLWQNLDAETKECYGIEYYEKAKFNSANKFQWLKSPHIYKVVDAMFHAVTSTQPKLRYVVGWDHKIIWRTLSFLPSEIQDFMFFFFPKPKGQN</sequence>
<accession>A0A9X0CJY6</accession>
<gene>
    <name evidence="5" type="primary">RDH5_7</name>
    <name evidence="5" type="ORF">OS493_022636</name>
</gene>
<protein>
    <submittedName>
        <fullName evidence="5">Retinol dehydrogenase 5</fullName>
    </submittedName>
</protein>
<feature type="transmembrane region" description="Helical" evidence="4">
    <location>
        <begin position="12"/>
        <end position="33"/>
    </location>
</feature>
<dbReference type="Gene3D" id="3.40.50.720">
    <property type="entry name" value="NAD(P)-binding Rossmann-like Domain"/>
    <property type="match status" value="1"/>
</dbReference>
<keyword evidence="4" id="KW-1133">Transmembrane helix</keyword>
<evidence type="ECO:0000256" key="3">
    <source>
        <dbReference type="RuleBase" id="RU000363"/>
    </source>
</evidence>
<evidence type="ECO:0000256" key="1">
    <source>
        <dbReference type="ARBA" id="ARBA00006484"/>
    </source>
</evidence>
<evidence type="ECO:0000256" key="4">
    <source>
        <dbReference type="SAM" id="Phobius"/>
    </source>
</evidence>
<comment type="caution">
    <text evidence="5">The sequence shown here is derived from an EMBL/GenBank/DDBJ whole genome shotgun (WGS) entry which is preliminary data.</text>
</comment>
<evidence type="ECO:0000313" key="5">
    <source>
        <dbReference type="EMBL" id="KAJ7357825.1"/>
    </source>
</evidence>
<keyword evidence="2" id="KW-0560">Oxidoreductase</keyword>
<dbReference type="EMBL" id="MU827317">
    <property type="protein sequence ID" value="KAJ7357825.1"/>
    <property type="molecule type" value="Genomic_DNA"/>
</dbReference>
<dbReference type="PANTHER" id="PTHR43313">
    <property type="entry name" value="SHORT-CHAIN DEHYDROGENASE/REDUCTASE FAMILY 9C"/>
    <property type="match status" value="1"/>
</dbReference>
<evidence type="ECO:0000256" key="2">
    <source>
        <dbReference type="ARBA" id="ARBA00023002"/>
    </source>
</evidence>
<comment type="similarity">
    <text evidence="1 3">Belongs to the short-chain dehydrogenases/reductases (SDR) family.</text>
</comment>
<dbReference type="FunFam" id="3.40.50.720:FF:000074">
    <property type="entry name" value="Retinol dehydrogenase type 1"/>
    <property type="match status" value="1"/>
</dbReference>
<reference evidence="5" key="1">
    <citation type="submission" date="2023-01" db="EMBL/GenBank/DDBJ databases">
        <title>Genome assembly of the deep-sea coral Lophelia pertusa.</title>
        <authorList>
            <person name="Herrera S."/>
            <person name="Cordes E."/>
        </authorList>
    </citation>
    <scope>NUCLEOTIDE SEQUENCE</scope>
    <source>
        <strain evidence="5">USNM1676648</strain>
        <tissue evidence="5">Polyp</tissue>
    </source>
</reference>
<dbReference type="GO" id="GO:0008202">
    <property type="term" value="P:steroid metabolic process"/>
    <property type="evidence" value="ECO:0007669"/>
    <property type="project" value="TreeGrafter"/>
</dbReference>
<dbReference type="InterPro" id="IPR036291">
    <property type="entry name" value="NAD(P)-bd_dom_sf"/>
</dbReference>
<dbReference type="SUPFAM" id="SSF51735">
    <property type="entry name" value="NAD(P)-binding Rossmann-fold domains"/>
    <property type="match status" value="1"/>
</dbReference>